<organism evidence="3 4">
    <name type="scientific">Limosilactobacillus coleohominis</name>
    <dbReference type="NCBI Taxonomy" id="181675"/>
    <lineage>
        <taxon>Bacteria</taxon>
        <taxon>Bacillati</taxon>
        <taxon>Bacillota</taxon>
        <taxon>Bacilli</taxon>
        <taxon>Lactobacillales</taxon>
        <taxon>Lactobacillaceae</taxon>
        <taxon>Limosilactobacillus</taxon>
    </lineage>
</organism>
<feature type="compositionally biased region" description="Low complexity" evidence="1">
    <location>
        <begin position="53"/>
        <end position="82"/>
    </location>
</feature>
<gene>
    <name evidence="3" type="ORF">H5975_06965</name>
</gene>
<feature type="chain" id="PRO_5046936215" description="Lipoprotein" evidence="2">
    <location>
        <begin position="21"/>
        <end position="173"/>
    </location>
</feature>
<evidence type="ECO:0000313" key="4">
    <source>
        <dbReference type="Proteomes" id="UP000785625"/>
    </source>
</evidence>
<accession>A0ABS2H281</accession>
<evidence type="ECO:0008006" key="5">
    <source>
        <dbReference type="Google" id="ProtNLM"/>
    </source>
</evidence>
<evidence type="ECO:0000256" key="1">
    <source>
        <dbReference type="SAM" id="MobiDB-lite"/>
    </source>
</evidence>
<dbReference type="Proteomes" id="UP000785625">
    <property type="component" value="Unassembled WGS sequence"/>
</dbReference>
<sequence>MKLKKIMMSAIAGTMMLSLVACGSKSATQSHKDTAESSSHVTKSKHHAKKMTKVTSSSKKISNNNDDVKVSSTSSSTKTTINGVQNSTTAKSVSSRETQTMNETDARNLVKEHLGNQRANALEAGKGEPNQPTADSIDGFTTKQNGTNDWTVSGTYGGKTYTYHVTPNVITGA</sequence>
<feature type="signal peptide" evidence="2">
    <location>
        <begin position="1"/>
        <end position="20"/>
    </location>
</feature>
<keyword evidence="4" id="KW-1185">Reference proteome</keyword>
<evidence type="ECO:0000256" key="2">
    <source>
        <dbReference type="SAM" id="SignalP"/>
    </source>
</evidence>
<proteinExistence type="predicted"/>
<feature type="compositionally biased region" description="Polar residues" evidence="1">
    <location>
        <begin position="83"/>
        <end position="103"/>
    </location>
</feature>
<evidence type="ECO:0000313" key="3">
    <source>
        <dbReference type="EMBL" id="MBM6941203.1"/>
    </source>
</evidence>
<protein>
    <recommendedName>
        <fullName evidence="5">Lipoprotein</fullName>
    </recommendedName>
</protein>
<keyword evidence="2" id="KW-0732">Signal</keyword>
<dbReference type="PROSITE" id="PS51257">
    <property type="entry name" value="PROKAR_LIPOPROTEIN"/>
    <property type="match status" value="1"/>
</dbReference>
<dbReference type="RefSeq" id="WP_204785441.1">
    <property type="nucleotide sequence ID" value="NZ_JACJKU010000080.1"/>
</dbReference>
<reference evidence="3 4" key="1">
    <citation type="journal article" date="2021" name="Sci. Rep.">
        <title>The distribution of antibiotic resistance genes in chicken gut microbiota commensals.</title>
        <authorList>
            <person name="Juricova H."/>
            <person name="Matiasovicova J."/>
            <person name="Kubasova T."/>
            <person name="Cejkova D."/>
            <person name="Rychlik I."/>
        </authorList>
    </citation>
    <scope>NUCLEOTIDE SEQUENCE [LARGE SCALE GENOMIC DNA]</scope>
    <source>
        <strain evidence="3 4">An574</strain>
    </source>
</reference>
<dbReference type="EMBL" id="JACJKU010000080">
    <property type="protein sequence ID" value="MBM6941203.1"/>
    <property type="molecule type" value="Genomic_DNA"/>
</dbReference>
<comment type="caution">
    <text evidence="3">The sequence shown here is derived from an EMBL/GenBank/DDBJ whole genome shotgun (WGS) entry which is preliminary data.</text>
</comment>
<feature type="compositionally biased region" description="Basic residues" evidence="1">
    <location>
        <begin position="42"/>
        <end position="52"/>
    </location>
</feature>
<feature type="region of interest" description="Disordered" evidence="1">
    <location>
        <begin position="30"/>
        <end position="103"/>
    </location>
</feature>
<name>A0ABS2H281_9LACO</name>